<dbReference type="GO" id="GO:0005739">
    <property type="term" value="C:mitochondrion"/>
    <property type="evidence" value="ECO:0007669"/>
    <property type="project" value="UniProtKB-SubCell"/>
</dbReference>
<dbReference type="AlphaFoldDB" id="W6XXI8"/>
<evidence type="ECO:0000256" key="3">
    <source>
        <dbReference type="ARBA" id="ARBA00016197"/>
    </source>
</evidence>
<feature type="domain" description="Aminoglycoside phosphotransferase" evidence="7">
    <location>
        <begin position="204"/>
        <end position="273"/>
    </location>
</feature>
<name>W6XXI8_COCC2</name>
<organism evidence="8 9">
    <name type="scientific">Cochliobolus carbonum (strain 26-R-13)</name>
    <name type="common">Maize leaf spot fungus</name>
    <name type="synonym">Bipolaris zeicola</name>
    <dbReference type="NCBI Taxonomy" id="930089"/>
    <lineage>
        <taxon>Eukaryota</taxon>
        <taxon>Fungi</taxon>
        <taxon>Dikarya</taxon>
        <taxon>Ascomycota</taxon>
        <taxon>Pezizomycotina</taxon>
        <taxon>Dothideomycetes</taxon>
        <taxon>Pleosporomycetidae</taxon>
        <taxon>Pleosporales</taxon>
        <taxon>Pleosporineae</taxon>
        <taxon>Pleosporaceae</taxon>
        <taxon>Bipolaris</taxon>
    </lineage>
</organism>
<dbReference type="Proteomes" id="UP000053841">
    <property type="component" value="Unassembled WGS sequence"/>
</dbReference>
<dbReference type="RefSeq" id="XP_007718225.1">
    <property type="nucleotide sequence ID" value="XM_007720035.1"/>
</dbReference>
<comment type="similarity">
    <text evidence="2">Belongs to the AIM9 family.</text>
</comment>
<dbReference type="PANTHER" id="PTHR36091">
    <property type="entry name" value="ALTERED INHERITANCE OF MITOCHONDRIA PROTEIN 9, MITOCHONDRIAL"/>
    <property type="match status" value="1"/>
</dbReference>
<evidence type="ECO:0000256" key="6">
    <source>
        <dbReference type="ARBA" id="ARBA00031849"/>
    </source>
</evidence>
<sequence length="472" mass="54198">MALGRSNKRKQLEARYQRFNVSSLQQAACQAVSANKYISFKKIGKGNYNKAYRLKIEDGRKIIIKVPHSNASPRILTTASEVVTIEFAQTVLNIPVPRQVLSLRRKYNIVRKFIDVKRKLLSVSFENIAGCEPAVVTSGPQDVISHVKSTYCIGPITRREFWEKQRSEMPYHGPWTSSKEYLKSVARREIEWINAHADPQEPNKTPWQYTSPHQKSPEAHKAFLEKFLAAIPYITPKDPELASPRLWHPDFHAGNIYVDEEARISCIIDWQGAWTAPVFIGANPPLLLDYGIDMLMKLPENFKALDNATKEKLRYQVSQSVLVYTYETSTAEKIPLMYKVMRHPHGQTLKQLEAFVGSTWDNCLFPFEGCLIRVESEWDHFGTNETCPYHFSAEEIQQHNEEAGSFNKSQEFWKELQGFLTDEGYTPKESSGKAVKILKDLREVGLGDLKGEERNNFDKETRWVADLDEHSI</sequence>
<evidence type="ECO:0000259" key="7">
    <source>
        <dbReference type="Pfam" id="PF01636"/>
    </source>
</evidence>
<dbReference type="Pfam" id="PF01636">
    <property type="entry name" value="APH"/>
    <property type="match status" value="1"/>
</dbReference>
<keyword evidence="4" id="KW-0809">Transit peptide</keyword>
<keyword evidence="5" id="KW-0496">Mitochondrion</keyword>
<dbReference type="PANTHER" id="PTHR36091:SF1">
    <property type="entry name" value="ALTERED INHERITANCE OF MITOCHONDRIA PROTEIN 9, MITOCHONDRIAL"/>
    <property type="match status" value="1"/>
</dbReference>
<keyword evidence="9" id="KW-1185">Reference proteome</keyword>
<evidence type="ECO:0000256" key="5">
    <source>
        <dbReference type="ARBA" id="ARBA00023128"/>
    </source>
</evidence>
<dbReference type="SUPFAM" id="SSF56112">
    <property type="entry name" value="Protein kinase-like (PK-like)"/>
    <property type="match status" value="1"/>
</dbReference>
<dbReference type="InterPro" id="IPR011009">
    <property type="entry name" value="Kinase-like_dom_sf"/>
</dbReference>
<evidence type="ECO:0000313" key="8">
    <source>
        <dbReference type="EMBL" id="EUC27464.1"/>
    </source>
</evidence>
<dbReference type="KEGG" id="bze:COCCADRAFT_41810"/>
<evidence type="ECO:0000256" key="2">
    <source>
        <dbReference type="ARBA" id="ARBA00005543"/>
    </source>
</evidence>
<gene>
    <name evidence="8" type="ORF">COCCADRAFT_41810</name>
</gene>
<proteinExistence type="inferred from homology"/>
<dbReference type="Gene3D" id="3.90.1200.10">
    <property type="match status" value="1"/>
</dbReference>
<dbReference type="eggNOG" id="ENOG502QV1E">
    <property type="taxonomic scope" value="Eukaryota"/>
</dbReference>
<evidence type="ECO:0000313" key="9">
    <source>
        <dbReference type="Proteomes" id="UP000053841"/>
    </source>
</evidence>
<evidence type="ECO:0000256" key="4">
    <source>
        <dbReference type="ARBA" id="ARBA00022946"/>
    </source>
</evidence>
<dbReference type="InterPro" id="IPR002575">
    <property type="entry name" value="Aminoglycoside_PTrfase"/>
</dbReference>
<dbReference type="HOGENOM" id="CLU_019189_11_1_1"/>
<protein>
    <recommendedName>
        <fullName evidence="3">Altered inheritance of mitochondria protein 9, mitochondrial</fullName>
    </recommendedName>
    <alternativeName>
        <fullName evidence="6">Found in mitochondrial proteome protein 29</fullName>
    </alternativeName>
</protein>
<dbReference type="EMBL" id="KI964923">
    <property type="protein sequence ID" value="EUC27464.1"/>
    <property type="molecule type" value="Genomic_DNA"/>
</dbReference>
<evidence type="ECO:0000256" key="1">
    <source>
        <dbReference type="ARBA" id="ARBA00004173"/>
    </source>
</evidence>
<dbReference type="GeneID" id="19149568"/>
<accession>W6XXI8</accession>
<comment type="subcellular location">
    <subcellularLocation>
        <location evidence="1">Mitochondrion</location>
    </subcellularLocation>
</comment>
<dbReference type="OrthoDB" id="2968323at2759"/>
<reference evidence="8 9" key="1">
    <citation type="journal article" date="2013" name="PLoS Genet.">
        <title>Comparative genome structure, secondary metabolite, and effector coding capacity across Cochliobolus pathogens.</title>
        <authorList>
            <person name="Condon B.J."/>
            <person name="Leng Y."/>
            <person name="Wu D."/>
            <person name="Bushley K.E."/>
            <person name="Ohm R.A."/>
            <person name="Otillar R."/>
            <person name="Martin J."/>
            <person name="Schackwitz W."/>
            <person name="Grimwood J."/>
            <person name="MohdZainudin N."/>
            <person name="Xue C."/>
            <person name="Wang R."/>
            <person name="Manning V.A."/>
            <person name="Dhillon B."/>
            <person name="Tu Z.J."/>
            <person name="Steffenson B.J."/>
            <person name="Salamov A."/>
            <person name="Sun H."/>
            <person name="Lowry S."/>
            <person name="LaButti K."/>
            <person name="Han J."/>
            <person name="Copeland A."/>
            <person name="Lindquist E."/>
            <person name="Barry K."/>
            <person name="Schmutz J."/>
            <person name="Baker S.E."/>
            <person name="Ciuffetti L.M."/>
            <person name="Grigoriev I.V."/>
            <person name="Zhong S."/>
            <person name="Turgeon B.G."/>
        </authorList>
    </citation>
    <scope>NUCLEOTIDE SEQUENCE [LARGE SCALE GENOMIC DNA]</scope>
    <source>
        <strain evidence="8 9">26-R-13</strain>
    </source>
</reference>
<dbReference type="InterPro" id="IPR051035">
    <property type="entry name" value="Mito_inheritance_9"/>
</dbReference>